<keyword evidence="8" id="KW-0694">RNA-binding</keyword>
<dbReference type="Pfam" id="PF01207">
    <property type="entry name" value="Dus"/>
    <property type="match status" value="1"/>
</dbReference>
<dbReference type="GO" id="GO:0016491">
    <property type="term" value="F:oxidoreductase activity"/>
    <property type="evidence" value="ECO:0007669"/>
    <property type="project" value="UniProtKB-KW"/>
</dbReference>
<dbReference type="SUPFAM" id="SSF51395">
    <property type="entry name" value="FMN-linked oxidoreductases"/>
    <property type="match status" value="1"/>
</dbReference>
<dbReference type="RefSeq" id="WP_277861042.1">
    <property type="nucleotide sequence ID" value="NZ_JARRAG010000002.1"/>
</dbReference>
<sequence length="365" mass="39549">MSLREPSPLYPPVPPIAREPLRIGGVAVPSRFFLAPLAGYTSLAFRLAVRSLGGLGLATTDLVNARSLIEKRRRALELAETSEADRPLSIQIYGQVEAEMEQAARYVATHGATIVDINMGCPVRKVVKTGGGSALMCQTQLATDLVSAVVKAAGVPVTVKMRLGWDSQTLSAPALARAFEQVGVAAVIVHGRTRAQGFSGAVNREGIRAVVEAVDSMPIVANGDVRSIADAASMIADTGCAAVSIGRGALANPFFFRQLDCWTRTGEPGPDPTFEERLDFMSTHFHGLLERRGEHYACLQFRKILKWYYHFTRMPRKFYLELINLRSSAIFDEVAAAVRNEGPSSPLPGHFEAHVPVPSGPIEVW</sequence>
<evidence type="ECO:0000256" key="9">
    <source>
        <dbReference type="ARBA" id="ARBA00023002"/>
    </source>
</evidence>
<protein>
    <recommendedName>
        <fullName evidence="12">tRNA-dihydrouridine synthase</fullName>
        <ecNumber evidence="12">1.3.1.-</ecNumber>
    </recommendedName>
</protein>
<reference evidence="14 15" key="1">
    <citation type="submission" date="2023-03" db="EMBL/GenBank/DDBJ databases">
        <title>Paludisphaera mucosa sp. nov. a novel planctomycete from northern fen.</title>
        <authorList>
            <person name="Ivanova A."/>
        </authorList>
    </citation>
    <scope>NUCLEOTIDE SEQUENCE [LARGE SCALE GENOMIC DNA]</scope>
    <source>
        <strain evidence="14 15">Pla2</strain>
    </source>
</reference>
<dbReference type="InterPro" id="IPR035587">
    <property type="entry name" value="DUS-like_FMN-bd"/>
</dbReference>
<comment type="function">
    <text evidence="2 12">Catalyzes the synthesis of 5,6-dihydrouridine (D), a modified base found in the D-loop of most tRNAs, via the reduction of the C5-C6 double bond in target uridines.</text>
</comment>
<dbReference type="EMBL" id="JARRAG010000002">
    <property type="protein sequence ID" value="MDG3004688.1"/>
    <property type="molecule type" value="Genomic_DNA"/>
</dbReference>
<feature type="domain" description="DUS-like FMN-binding" evidence="13">
    <location>
        <begin position="34"/>
        <end position="317"/>
    </location>
</feature>
<evidence type="ECO:0000259" key="13">
    <source>
        <dbReference type="Pfam" id="PF01207"/>
    </source>
</evidence>
<evidence type="ECO:0000256" key="7">
    <source>
        <dbReference type="ARBA" id="ARBA00022857"/>
    </source>
</evidence>
<dbReference type="PANTHER" id="PTHR45846">
    <property type="entry name" value="TRNA-DIHYDROURIDINE(47) SYNTHASE [NAD(P)(+)]-LIKE"/>
    <property type="match status" value="1"/>
</dbReference>
<gene>
    <name evidence="14" type="primary">dusB</name>
    <name evidence="14" type="ORF">PZE19_12945</name>
</gene>
<comment type="caution">
    <text evidence="14">The sequence shown here is derived from an EMBL/GenBank/DDBJ whole genome shotgun (WGS) entry which is preliminary data.</text>
</comment>
<dbReference type="EC" id="1.3.1.-" evidence="12"/>
<evidence type="ECO:0000256" key="8">
    <source>
        <dbReference type="ARBA" id="ARBA00022884"/>
    </source>
</evidence>
<keyword evidence="15" id="KW-1185">Reference proteome</keyword>
<dbReference type="CDD" id="cd02801">
    <property type="entry name" value="DUS_like_FMN"/>
    <property type="match status" value="1"/>
</dbReference>
<dbReference type="Proteomes" id="UP001216907">
    <property type="component" value="Unassembled WGS sequence"/>
</dbReference>
<dbReference type="Gene3D" id="1.10.1200.80">
    <property type="entry name" value="Putative flavin oxidoreducatase, domain 2"/>
    <property type="match status" value="1"/>
</dbReference>
<dbReference type="NCBIfam" id="TIGR00737">
    <property type="entry name" value="nifR3_yhdG"/>
    <property type="match status" value="1"/>
</dbReference>
<comment type="catalytic activity">
    <reaction evidence="10">
        <text>a 5,6-dihydrouridine in tRNA + NADP(+) = a uridine in tRNA + NADPH + H(+)</text>
        <dbReference type="Rhea" id="RHEA:23624"/>
        <dbReference type="Rhea" id="RHEA-COMP:13339"/>
        <dbReference type="Rhea" id="RHEA-COMP:13887"/>
        <dbReference type="ChEBI" id="CHEBI:15378"/>
        <dbReference type="ChEBI" id="CHEBI:57783"/>
        <dbReference type="ChEBI" id="CHEBI:58349"/>
        <dbReference type="ChEBI" id="CHEBI:65315"/>
        <dbReference type="ChEBI" id="CHEBI:74443"/>
    </reaction>
</comment>
<evidence type="ECO:0000256" key="12">
    <source>
        <dbReference type="PIRNR" id="PIRNR006621"/>
    </source>
</evidence>
<evidence type="ECO:0000256" key="4">
    <source>
        <dbReference type="ARBA" id="ARBA00022630"/>
    </source>
</evidence>
<evidence type="ECO:0000313" key="14">
    <source>
        <dbReference type="EMBL" id="MDG3004688.1"/>
    </source>
</evidence>
<comment type="similarity">
    <text evidence="12">Belongs to the dus family.</text>
</comment>
<keyword evidence="3" id="KW-0820">tRNA-binding</keyword>
<name>A0ABT6FAS4_9BACT</name>
<dbReference type="PANTHER" id="PTHR45846:SF1">
    <property type="entry name" value="TRNA-DIHYDROURIDINE(47) SYNTHASE [NAD(P)(+)]-LIKE"/>
    <property type="match status" value="1"/>
</dbReference>
<keyword evidence="7" id="KW-0521">NADP</keyword>
<dbReference type="PROSITE" id="PS01136">
    <property type="entry name" value="UPF0034"/>
    <property type="match status" value="1"/>
</dbReference>
<evidence type="ECO:0000256" key="10">
    <source>
        <dbReference type="ARBA" id="ARBA00048205"/>
    </source>
</evidence>
<comment type="catalytic activity">
    <reaction evidence="11">
        <text>a 5,6-dihydrouridine in tRNA + NAD(+) = a uridine in tRNA + NADH + H(+)</text>
        <dbReference type="Rhea" id="RHEA:54452"/>
        <dbReference type="Rhea" id="RHEA-COMP:13339"/>
        <dbReference type="Rhea" id="RHEA-COMP:13887"/>
        <dbReference type="ChEBI" id="CHEBI:15378"/>
        <dbReference type="ChEBI" id="CHEBI:57540"/>
        <dbReference type="ChEBI" id="CHEBI:57945"/>
        <dbReference type="ChEBI" id="CHEBI:65315"/>
        <dbReference type="ChEBI" id="CHEBI:74443"/>
    </reaction>
</comment>
<evidence type="ECO:0000256" key="11">
    <source>
        <dbReference type="ARBA" id="ARBA00048802"/>
    </source>
</evidence>
<comment type="cofactor">
    <cofactor evidence="1 12">
        <name>FMN</name>
        <dbReference type="ChEBI" id="CHEBI:58210"/>
    </cofactor>
</comment>
<accession>A0ABT6FAS4</accession>
<evidence type="ECO:0000256" key="2">
    <source>
        <dbReference type="ARBA" id="ARBA00002790"/>
    </source>
</evidence>
<dbReference type="InterPro" id="IPR018517">
    <property type="entry name" value="tRNA_hU_synthase_CS"/>
</dbReference>
<evidence type="ECO:0000313" key="15">
    <source>
        <dbReference type="Proteomes" id="UP001216907"/>
    </source>
</evidence>
<keyword evidence="9 12" id="KW-0560">Oxidoreductase</keyword>
<dbReference type="PIRSF" id="PIRSF006621">
    <property type="entry name" value="Dus"/>
    <property type="match status" value="1"/>
</dbReference>
<dbReference type="Gene3D" id="3.20.20.70">
    <property type="entry name" value="Aldolase class I"/>
    <property type="match status" value="1"/>
</dbReference>
<keyword evidence="4 12" id="KW-0285">Flavoprotein</keyword>
<dbReference type="InterPro" id="IPR004652">
    <property type="entry name" value="DusB-like"/>
</dbReference>
<proteinExistence type="inferred from homology"/>
<dbReference type="InterPro" id="IPR013785">
    <property type="entry name" value="Aldolase_TIM"/>
</dbReference>
<dbReference type="InterPro" id="IPR024036">
    <property type="entry name" value="tRNA-dHydroUridine_Synthase_C"/>
</dbReference>
<keyword evidence="6 12" id="KW-0819">tRNA processing</keyword>
<evidence type="ECO:0000256" key="1">
    <source>
        <dbReference type="ARBA" id="ARBA00001917"/>
    </source>
</evidence>
<keyword evidence="5 12" id="KW-0288">FMN</keyword>
<dbReference type="InterPro" id="IPR001269">
    <property type="entry name" value="DUS_fam"/>
</dbReference>
<evidence type="ECO:0000256" key="5">
    <source>
        <dbReference type="ARBA" id="ARBA00022643"/>
    </source>
</evidence>
<evidence type="ECO:0000256" key="3">
    <source>
        <dbReference type="ARBA" id="ARBA00022555"/>
    </source>
</evidence>
<evidence type="ECO:0000256" key="6">
    <source>
        <dbReference type="ARBA" id="ARBA00022694"/>
    </source>
</evidence>
<organism evidence="14 15">
    <name type="scientific">Paludisphaera mucosa</name>
    <dbReference type="NCBI Taxonomy" id="3030827"/>
    <lineage>
        <taxon>Bacteria</taxon>
        <taxon>Pseudomonadati</taxon>
        <taxon>Planctomycetota</taxon>
        <taxon>Planctomycetia</taxon>
        <taxon>Isosphaerales</taxon>
        <taxon>Isosphaeraceae</taxon>
        <taxon>Paludisphaera</taxon>
    </lineage>
</organism>